<organism evidence="3 4">
    <name type="scientific">Salipiger mangrovisoli</name>
    <dbReference type="NCBI Taxonomy" id="2865933"/>
    <lineage>
        <taxon>Bacteria</taxon>
        <taxon>Pseudomonadati</taxon>
        <taxon>Pseudomonadota</taxon>
        <taxon>Alphaproteobacteria</taxon>
        <taxon>Rhodobacterales</taxon>
        <taxon>Roseobacteraceae</taxon>
        <taxon>Salipiger</taxon>
    </lineage>
</organism>
<evidence type="ECO:0000256" key="2">
    <source>
        <dbReference type="SAM" id="Phobius"/>
    </source>
</evidence>
<dbReference type="Proteomes" id="UP000607796">
    <property type="component" value="Unassembled WGS sequence"/>
</dbReference>
<feature type="transmembrane region" description="Helical" evidence="2">
    <location>
        <begin position="29"/>
        <end position="49"/>
    </location>
</feature>
<name>A0ABR9X708_9RHOB</name>
<reference evidence="3 4" key="1">
    <citation type="journal article" date="2021" name="Int. J. Syst. Evol. Microbiol.">
        <title>Salipiger mangrovisoli sp. nov., isolated from mangrove soil and the proposal for the reclassification of Paraphaeobacter pallidus as Salipiger pallidus comb. nov.</title>
        <authorList>
            <person name="Du J."/>
            <person name="Liu Y."/>
            <person name="Pei T."/>
            <person name="Deng M.R."/>
            <person name="Zhu H."/>
        </authorList>
    </citation>
    <scope>NUCLEOTIDE SEQUENCE [LARGE SCALE GENOMIC DNA]</scope>
    <source>
        <strain evidence="3 4">6D45A</strain>
    </source>
</reference>
<keyword evidence="2" id="KW-0812">Transmembrane</keyword>
<sequence length="52" mass="5647">MIPYIRKQHERGAARTEAAPDPRRERSPVLTFVMLAAAALLIIGVFGSGTPL</sequence>
<protein>
    <submittedName>
        <fullName evidence="3">Uncharacterized protein</fullName>
    </submittedName>
</protein>
<feature type="compositionally biased region" description="Basic and acidic residues" evidence="1">
    <location>
        <begin position="10"/>
        <end position="24"/>
    </location>
</feature>
<feature type="region of interest" description="Disordered" evidence="1">
    <location>
        <begin position="1"/>
        <end position="24"/>
    </location>
</feature>
<comment type="caution">
    <text evidence="3">The sequence shown here is derived from an EMBL/GenBank/DDBJ whole genome shotgun (WGS) entry which is preliminary data.</text>
</comment>
<dbReference type="RefSeq" id="WP_194136611.1">
    <property type="nucleotide sequence ID" value="NZ_JADFFK010000018.1"/>
</dbReference>
<gene>
    <name evidence="3" type="ORF">IQ782_20935</name>
</gene>
<accession>A0ABR9X708</accession>
<keyword evidence="2" id="KW-1133">Transmembrane helix</keyword>
<keyword evidence="4" id="KW-1185">Reference proteome</keyword>
<evidence type="ECO:0000256" key="1">
    <source>
        <dbReference type="SAM" id="MobiDB-lite"/>
    </source>
</evidence>
<keyword evidence="2" id="KW-0472">Membrane</keyword>
<dbReference type="EMBL" id="JADFFK010000018">
    <property type="protein sequence ID" value="MBE9639323.1"/>
    <property type="molecule type" value="Genomic_DNA"/>
</dbReference>
<evidence type="ECO:0000313" key="4">
    <source>
        <dbReference type="Proteomes" id="UP000607796"/>
    </source>
</evidence>
<proteinExistence type="predicted"/>
<evidence type="ECO:0000313" key="3">
    <source>
        <dbReference type="EMBL" id="MBE9639323.1"/>
    </source>
</evidence>